<gene>
    <name evidence="3" type="ORF">JD844_032236</name>
</gene>
<protein>
    <recommendedName>
        <fullName evidence="2">Sodium/hydrogen exchanger regulatory region domain-containing protein</fullName>
    </recommendedName>
</protein>
<reference evidence="3 4" key="1">
    <citation type="journal article" date="2022" name="Gigascience">
        <title>A chromosome-level genome assembly and annotation of the desert horned lizard, Phrynosoma platyrhinos, provides insight into chromosomal rearrangements among reptiles.</title>
        <authorList>
            <person name="Koochekian N."/>
            <person name="Ascanio A."/>
            <person name="Farleigh K."/>
            <person name="Card D.C."/>
            <person name="Schield D.R."/>
            <person name="Castoe T.A."/>
            <person name="Jezkova T."/>
        </authorList>
    </citation>
    <scope>NUCLEOTIDE SEQUENCE [LARGE SCALE GENOMIC DNA]</scope>
    <source>
        <strain evidence="3">NK-2021</strain>
    </source>
</reference>
<keyword evidence="4" id="KW-1185">Reference proteome</keyword>
<accession>A0ABQ7T4M1</accession>
<organism evidence="3 4">
    <name type="scientific">Phrynosoma platyrhinos</name>
    <name type="common">Desert horned lizard</name>
    <dbReference type="NCBI Taxonomy" id="52577"/>
    <lineage>
        <taxon>Eukaryota</taxon>
        <taxon>Metazoa</taxon>
        <taxon>Chordata</taxon>
        <taxon>Craniata</taxon>
        <taxon>Vertebrata</taxon>
        <taxon>Euteleostomi</taxon>
        <taxon>Lepidosauria</taxon>
        <taxon>Squamata</taxon>
        <taxon>Bifurcata</taxon>
        <taxon>Unidentata</taxon>
        <taxon>Episquamata</taxon>
        <taxon>Toxicofera</taxon>
        <taxon>Iguania</taxon>
        <taxon>Phrynosomatidae</taxon>
        <taxon>Phrynosomatinae</taxon>
        <taxon>Phrynosoma</taxon>
    </lineage>
</organism>
<sequence>MLLSFQTLSYNRYNLAADASEEQAKEILIRRQQSLRQPMRKGSSLPWGGQAAARSVRYLSLPFGNTRLNRREARNNEDLTGDSGSDSESVFIKLNSEPQPESHRRKQQQQQMLPMKQLPSRLEPAGFTGWRRRTNEGEKITREQTTQLLLKPHHNVLAETDIQELESEDEVNTASFSLVPSIKWTAETRDEKHFYRPKRHFTGRKE</sequence>
<dbReference type="InterPro" id="IPR032103">
    <property type="entry name" value="NHE_CaM-bd"/>
</dbReference>
<dbReference type="Proteomes" id="UP000826234">
    <property type="component" value="Unassembled WGS sequence"/>
</dbReference>
<evidence type="ECO:0000256" key="1">
    <source>
        <dbReference type="SAM" id="MobiDB-lite"/>
    </source>
</evidence>
<dbReference type="EMBL" id="JAIPUX010001232">
    <property type="protein sequence ID" value="KAH0624594.1"/>
    <property type="molecule type" value="Genomic_DNA"/>
</dbReference>
<name>A0ABQ7T4M1_PHRPL</name>
<feature type="compositionally biased region" description="Low complexity" evidence="1">
    <location>
        <begin position="108"/>
        <end position="119"/>
    </location>
</feature>
<evidence type="ECO:0000259" key="2">
    <source>
        <dbReference type="Pfam" id="PF16644"/>
    </source>
</evidence>
<proteinExistence type="predicted"/>
<evidence type="ECO:0000313" key="4">
    <source>
        <dbReference type="Proteomes" id="UP000826234"/>
    </source>
</evidence>
<dbReference type="Pfam" id="PF16644">
    <property type="entry name" value="NEXCaM_BD"/>
    <property type="match status" value="1"/>
</dbReference>
<feature type="region of interest" description="Disordered" evidence="1">
    <location>
        <begin position="95"/>
        <end position="139"/>
    </location>
</feature>
<comment type="caution">
    <text evidence="3">The sequence shown here is derived from an EMBL/GenBank/DDBJ whole genome shotgun (WGS) entry which is preliminary data.</text>
</comment>
<feature type="domain" description="Sodium/hydrogen exchanger regulatory region" evidence="2">
    <location>
        <begin position="7"/>
        <end position="74"/>
    </location>
</feature>
<evidence type="ECO:0000313" key="3">
    <source>
        <dbReference type="EMBL" id="KAH0624594.1"/>
    </source>
</evidence>
<dbReference type="Gene3D" id="6.10.250.2020">
    <property type="match status" value="1"/>
</dbReference>